<feature type="region of interest" description="Disordered" evidence="2">
    <location>
        <begin position="372"/>
        <end position="396"/>
    </location>
</feature>
<reference evidence="3" key="1">
    <citation type="submission" date="2020-05" db="EMBL/GenBank/DDBJ databases">
        <title>Mycena genomes resolve the evolution of fungal bioluminescence.</title>
        <authorList>
            <person name="Tsai I.J."/>
        </authorList>
    </citation>
    <scope>NUCLEOTIDE SEQUENCE</scope>
    <source>
        <strain evidence="3">110903Hualien_Pintung</strain>
    </source>
</reference>
<feature type="coiled-coil region" evidence="1">
    <location>
        <begin position="552"/>
        <end position="583"/>
    </location>
</feature>
<evidence type="ECO:0000256" key="2">
    <source>
        <dbReference type="SAM" id="MobiDB-lite"/>
    </source>
</evidence>
<gene>
    <name evidence="3" type="ORF">HMN09_00725900</name>
</gene>
<dbReference type="PANTHER" id="PTHR33096">
    <property type="entry name" value="CXC2 DOMAIN-CONTAINING PROTEIN"/>
    <property type="match status" value="1"/>
</dbReference>
<dbReference type="EMBL" id="JACAZE010000009">
    <property type="protein sequence ID" value="KAF7305726.1"/>
    <property type="molecule type" value="Genomic_DNA"/>
</dbReference>
<dbReference type="InterPro" id="IPR040521">
    <property type="entry name" value="KDZ"/>
</dbReference>
<keyword evidence="1" id="KW-0175">Coiled coil</keyword>
<protein>
    <submittedName>
        <fullName evidence="3">CxC2 domain-containing protein</fullName>
    </submittedName>
</protein>
<dbReference type="Pfam" id="PF18758">
    <property type="entry name" value="KDZ"/>
    <property type="match status" value="1"/>
</dbReference>
<evidence type="ECO:0000313" key="4">
    <source>
        <dbReference type="Proteomes" id="UP000613580"/>
    </source>
</evidence>
<proteinExistence type="predicted"/>
<dbReference type="OrthoDB" id="2804062at2759"/>
<dbReference type="PANTHER" id="PTHR33096:SF1">
    <property type="entry name" value="CXC1-LIKE CYSTEINE CLUSTER ASSOCIATED WITH KDZ TRANSPOSASES DOMAIN-CONTAINING PROTEIN"/>
    <property type="match status" value="1"/>
</dbReference>
<accession>A0A8H6SW16</accession>
<dbReference type="AlphaFoldDB" id="A0A8H6SW16"/>
<evidence type="ECO:0000313" key="3">
    <source>
        <dbReference type="EMBL" id="KAF7305726.1"/>
    </source>
</evidence>
<feature type="region of interest" description="Disordered" evidence="2">
    <location>
        <begin position="312"/>
        <end position="344"/>
    </location>
</feature>
<organism evidence="3 4">
    <name type="scientific">Mycena chlorophos</name>
    <name type="common">Agaric fungus</name>
    <name type="synonym">Agaricus chlorophos</name>
    <dbReference type="NCBI Taxonomy" id="658473"/>
    <lineage>
        <taxon>Eukaryota</taxon>
        <taxon>Fungi</taxon>
        <taxon>Dikarya</taxon>
        <taxon>Basidiomycota</taxon>
        <taxon>Agaricomycotina</taxon>
        <taxon>Agaricomycetes</taxon>
        <taxon>Agaricomycetidae</taxon>
        <taxon>Agaricales</taxon>
        <taxon>Marasmiineae</taxon>
        <taxon>Mycenaceae</taxon>
        <taxon>Mycena</taxon>
    </lineage>
</organism>
<keyword evidence="4" id="KW-1185">Reference proteome</keyword>
<feature type="region of interest" description="Disordered" evidence="2">
    <location>
        <begin position="631"/>
        <end position="650"/>
    </location>
</feature>
<sequence length="650" mass="72042">MPTFASKTGSVRTNASTHRSGRGFLYFVKHTPYKEHLKRYVEEHDVSTCIAFAALMQKETRLTTGLRVSGVGGCVCARHGVVLPQGLGDLQKGERYANMDWVFLSAVGGTTVKRLVISYDIACQWKLKLAQRVQKITSPAITTRLEDYRIQFGLPVWHAAAHEVNCREALSLSHAVGVGRTDGEGIERTWAILNPISFSTKEMGEGNRQDTIEDKVDYINWEKNVGQGDTLARKMIIAIKERDRQCAGVDEVDSASRHPLRADWKRRVDVWNADKTQTLPYLLDGKHAGVTEAQILAELKQAEVDELRGDVEGVRGQDDDGGVYQGGFATRRSPTTHRDRGQVDFDTDGREVQSAHRVAERLLQKAADLGDTPRSVHARNGAVAGAGGGGTRRGSAAPPLAENVKLWLPSRLTAAELSAVCPRALVVTELRLREGQCGDAISKLRGYLHSKTHLVDHRNANAVGQALSTRYGNLINRVTAHIDREFNKLRPEFKPLTEDDLKVYIESESDAWARAALGTGPISWIWFVGGEGDQKELHDSVRVQWTKALARRDRWTEEVAMLREEMKRVLRSVDGEVRDWENRLELRTGVDAELATGLRAYALRQAAVCRAIGAAFRSRWSTSAAEGVRSVVNGGVDDDEDGEEEQEAIQ</sequence>
<dbReference type="Proteomes" id="UP000613580">
    <property type="component" value="Unassembled WGS sequence"/>
</dbReference>
<name>A0A8H6SW16_MYCCL</name>
<evidence type="ECO:0000256" key="1">
    <source>
        <dbReference type="SAM" id="Coils"/>
    </source>
</evidence>
<comment type="caution">
    <text evidence="3">The sequence shown here is derived from an EMBL/GenBank/DDBJ whole genome shotgun (WGS) entry which is preliminary data.</text>
</comment>
<feature type="compositionally biased region" description="Acidic residues" evidence="2">
    <location>
        <begin position="636"/>
        <end position="650"/>
    </location>
</feature>